<dbReference type="InterPro" id="IPR052587">
    <property type="entry name" value="TELO2-interacting_protein_1"/>
</dbReference>
<organism evidence="4 5">
    <name type="scientific">[Candida] railenensis</name>
    <dbReference type="NCBI Taxonomy" id="45579"/>
    <lineage>
        <taxon>Eukaryota</taxon>
        <taxon>Fungi</taxon>
        <taxon>Dikarya</taxon>
        <taxon>Ascomycota</taxon>
        <taxon>Saccharomycotina</taxon>
        <taxon>Pichiomycetes</taxon>
        <taxon>Debaryomycetaceae</taxon>
        <taxon>Kurtzmaniella</taxon>
    </lineage>
</organism>
<name>A0A9P0QLH6_9ASCO</name>
<protein>
    <submittedName>
        <fullName evidence="4">TEL2-interacting protein 1</fullName>
    </submittedName>
</protein>
<dbReference type="PANTHER" id="PTHR18460">
    <property type="entry name" value="TEL2 INTERACTING PROTEIN 1 TTI1 FAMILY MEMBER"/>
    <property type="match status" value="1"/>
</dbReference>
<dbReference type="PANTHER" id="PTHR18460:SF3">
    <property type="entry name" value="TELO2-INTERACTING PROTEIN 1 HOMOLOG"/>
    <property type="match status" value="1"/>
</dbReference>
<dbReference type="GO" id="GO:0005737">
    <property type="term" value="C:cytoplasm"/>
    <property type="evidence" value="ECO:0007669"/>
    <property type="project" value="TreeGrafter"/>
</dbReference>
<dbReference type="InterPro" id="IPR057567">
    <property type="entry name" value="TPR_TTI1_C"/>
</dbReference>
<feature type="domain" description="TTI1 N-terminal TPR" evidence="2">
    <location>
        <begin position="14"/>
        <end position="393"/>
    </location>
</feature>
<dbReference type="Pfam" id="PF24173">
    <property type="entry name" value="TPR_TTI1_N"/>
    <property type="match status" value="1"/>
</dbReference>
<dbReference type="InterPro" id="IPR016024">
    <property type="entry name" value="ARM-type_fold"/>
</dbReference>
<dbReference type="PIRSF" id="PIRSF005250">
    <property type="entry name" value="UCP005250"/>
    <property type="match status" value="1"/>
</dbReference>
<dbReference type="InterPro" id="IPR016441">
    <property type="entry name" value="Tti1"/>
</dbReference>
<feature type="region of interest" description="Disordered" evidence="1">
    <location>
        <begin position="999"/>
        <end position="1025"/>
    </location>
</feature>
<dbReference type="Proteomes" id="UP000837801">
    <property type="component" value="Unassembled WGS sequence"/>
</dbReference>
<accession>A0A9P0QLH6</accession>
<comment type="caution">
    <text evidence="4">The sequence shown here is derived from an EMBL/GenBank/DDBJ whole genome shotgun (WGS) entry which is preliminary data.</text>
</comment>
<evidence type="ECO:0000313" key="4">
    <source>
        <dbReference type="EMBL" id="CAH2350719.1"/>
    </source>
</evidence>
<sequence length="1258" mass="142841">MSNDTIRQLSSSLFAEIKPYCVELTNVSLLPDQLFRSESSQLSTCLGNVQNTLEAHYRQHKDKVARYQLAPNVADYVFYPLSNLLKKPSLNDSVIGYILSITAFLLSHVWSFNPNQTLIDQLYPLVVFLMGGSTPKESKVLHSNIEFKAAGLACLDQIISSLPKGYFSAGDNPSTKKNLALLGNTITLLLDILSGSTNPNSVEETQLVNDCLSTLEALYSRHMTPEQLSHVLPGTVSKIVNFYAMSKTLHYTVIVNMMKLLTCLIGKVFDDESLNIELQDQAKMQKSLEELGDMWDKGQDQNNSIETALLSLPFNIPSSNHHRTNSWLRATSKQLKISLTILFKDLLSPSSNNKSKVQTKAQIEFEIVSFVKTLLDKCFISLFNEFISLALDIFPMLISSVSESRGLELETNKIDSFSHVICLNGDENGSDMAPLYLQKLSYIYKYVFDKLEGLIKSRISSIMMSVDNDRIRMYIISIKFQFTVLSQLSQILRRGENHIFQLKSALVNLLQKELVRGFLYNDRSKKYGSKDILTILSGSENNQSNGNVVGNEMQVEEEVKVSNKFEDIELPPQIDASKIVKMKRKGPRNHINNFDTTNMILMSKQDWIHSQDVSDLTYFGSTYSVSVEHQIVELIKFLGRLDSTSSVKLIEDVLSMDFPDSNGQPEAENYLHRSVNLWFANNLLTQVRSARQTVPSVESQGDFNIDDFLDFNEDKKGEVKHISASTNYTSSQDHEIENISYMIMGKSQDLIDDISTLLNNPELISTANSINSYKVYEMTYSVAIDSIGILSNSLELKDFQQDFLIDYLYPLLEALTFQSNPLIQSHAKQSLQQIVNNYYDGSLESMIVDNSDYLIDCLSSKLSVVTSLSPSLAGILLVVLKISGIKLLLSNQLSDIISEMFTLIDSYHGYSVLVEGFFVVFDEIVQQVEEYYAINKVDANTKSDDEIVNYSKYKPWGMTNVNQLLKMIDDSQKIVDPFNDYDSNKEYFKRKQNVPFAEQMADSDDEDADDENQDEGNTGNNENAVDEWKSRIPRSIYDIIQRIFNYSFRLLSHPSTTLRHQILKMLTKVYPILSTNYNMVLPLISKHWPIIMTLVVGTNSLSTYEAPGSDDTYLESANLVLPAVELTTVLIKEDRKQNEAFLGRKFLELWEFLTTKNEMFKLDLSERPRKPSTSSLSKIMHNPNILSGYANLVITGLNVYERIISDKIAYEMVSFCWRCGISDKSKFDHSQFSKETKNIIWLLKRNHREATIQQKPAL</sequence>
<feature type="compositionally biased region" description="Acidic residues" evidence="1">
    <location>
        <begin position="1001"/>
        <end position="1014"/>
    </location>
</feature>
<feature type="domain" description="TTI1 C-terminal TPR" evidence="3">
    <location>
        <begin position="920"/>
        <end position="1096"/>
    </location>
</feature>
<reference evidence="4" key="1">
    <citation type="submission" date="2022-03" db="EMBL/GenBank/DDBJ databases">
        <authorList>
            <person name="Legras J.-L."/>
            <person name="Devillers H."/>
            <person name="Grondin C."/>
        </authorList>
    </citation>
    <scope>NUCLEOTIDE SEQUENCE</scope>
    <source>
        <strain evidence="4">CLIB 1423</strain>
    </source>
</reference>
<dbReference type="Pfam" id="PF24181">
    <property type="entry name" value="TPR_TTI1_C"/>
    <property type="match status" value="1"/>
</dbReference>
<dbReference type="AlphaFoldDB" id="A0A9P0QLH6"/>
<evidence type="ECO:0000256" key="1">
    <source>
        <dbReference type="SAM" id="MobiDB-lite"/>
    </source>
</evidence>
<evidence type="ECO:0000313" key="5">
    <source>
        <dbReference type="Proteomes" id="UP000837801"/>
    </source>
</evidence>
<evidence type="ECO:0000259" key="2">
    <source>
        <dbReference type="Pfam" id="PF24173"/>
    </source>
</evidence>
<gene>
    <name evidence="4" type="ORF">CLIB1423_02S03598</name>
</gene>
<dbReference type="Pfam" id="PF21547">
    <property type="entry name" value="TTI1"/>
    <property type="match status" value="1"/>
</dbReference>
<proteinExistence type="predicted"/>
<dbReference type="OrthoDB" id="6781668at2759"/>
<keyword evidence="5" id="KW-1185">Reference proteome</keyword>
<dbReference type="EMBL" id="CAKXYY010000002">
    <property type="protein sequence ID" value="CAH2350719.1"/>
    <property type="molecule type" value="Genomic_DNA"/>
</dbReference>
<dbReference type="SUPFAM" id="SSF48371">
    <property type="entry name" value="ARM repeat"/>
    <property type="match status" value="1"/>
</dbReference>
<evidence type="ECO:0000259" key="3">
    <source>
        <dbReference type="Pfam" id="PF24181"/>
    </source>
</evidence>
<dbReference type="InterPro" id="IPR049362">
    <property type="entry name" value="TTI1_rpt"/>
</dbReference>
<dbReference type="InterPro" id="IPR057566">
    <property type="entry name" value="TPR_TTI1_N"/>
</dbReference>